<gene>
    <name evidence="2" type="ORF">FOMPIDRAFT_52962</name>
</gene>
<dbReference type="HOGENOM" id="CLU_047592_7_1_1"/>
<dbReference type="Proteomes" id="UP000015241">
    <property type="component" value="Unassembled WGS sequence"/>
</dbReference>
<dbReference type="Pfam" id="PF00651">
    <property type="entry name" value="BTB"/>
    <property type="match status" value="1"/>
</dbReference>
<dbReference type="PROSITE" id="PS50097">
    <property type="entry name" value="BTB"/>
    <property type="match status" value="1"/>
</dbReference>
<proteinExistence type="predicted"/>
<dbReference type="SUPFAM" id="SSF54695">
    <property type="entry name" value="POZ domain"/>
    <property type="match status" value="1"/>
</dbReference>
<dbReference type="CDD" id="cd18186">
    <property type="entry name" value="BTB_POZ_ZBTB_KLHL-like"/>
    <property type="match status" value="1"/>
</dbReference>
<evidence type="ECO:0000259" key="1">
    <source>
        <dbReference type="PROSITE" id="PS50097"/>
    </source>
</evidence>
<organism evidence="2 3">
    <name type="scientific">Fomitopsis schrenkii</name>
    <name type="common">Brown rot fungus</name>
    <dbReference type="NCBI Taxonomy" id="2126942"/>
    <lineage>
        <taxon>Eukaryota</taxon>
        <taxon>Fungi</taxon>
        <taxon>Dikarya</taxon>
        <taxon>Basidiomycota</taxon>
        <taxon>Agaricomycotina</taxon>
        <taxon>Agaricomycetes</taxon>
        <taxon>Polyporales</taxon>
        <taxon>Fomitopsis</taxon>
    </lineage>
</organism>
<dbReference type="AlphaFoldDB" id="S8F4I6"/>
<keyword evidence="3" id="KW-1185">Reference proteome</keyword>
<dbReference type="InParanoid" id="S8F4I6"/>
<sequence>MSSPTIPTQNVPFGRHGRFYFDDGNVIFLVRLLGCFALDGSRLTRVSLQVENTLFNVHRYFLKRESSVFRDMFMSTPDSDAPEGSSDEHPIVLEGTSSLGFSSLLTCFYPRSAGKVENLSADQWASVVDLSIRWEFSDVKDLAITKMQTDDRHYSATLAIQVATAHRHNLDEWYWSTFLKMCERGPPVSPKEAEQLGRSILPAF</sequence>
<dbReference type="OrthoDB" id="3199068at2759"/>
<dbReference type="SMART" id="SM00225">
    <property type="entry name" value="BTB"/>
    <property type="match status" value="1"/>
</dbReference>
<accession>S8F4I6</accession>
<dbReference type="InterPro" id="IPR000210">
    <property type="entry name" value="BTB/POZ_dom"/>
</dbReference>
<protein>
    <recommendedName>
        <fullName evidence="1">BTB domain-containing protein</fullName>
    </recommendedName>
</protein>
<evidence type="ECO:0000313" key="2">
    <source>
        <dbReference type="EMBL" id="EPS96615.1"/>
    </source>
</evidence>
<reference evidence="2 3" key="1">
    <citation type="journal article" date="2012" name="Science">
        <title>The Paleozoic origin of enzymatic lignin decomposition reconstructed from 31 fungal genomes.</title>
        <authorList>
            <person name="Floudas D."/>
            <person name="Binder M."/>
            <person name="Riley R."/>
            <person name="Barry K."/>
            <person name="Blanchette R.A."/>
            <person name="Henrissat B."/>
            <person name="Martinez A.T."/>
            <person name="Otillar R."/>
            <person name="Spatafora J.W."/>
            <person name="Yadav J.S."/>
            <person name="Aerts A."/>
            <person name="Benoit I."/>
            <person name="Boyd A."/>
            <person name="Carlson A."/>
            <person name="Copeland A."/>
            <person name="Coutinho P.M."/>
            <person name="de Vries R.P."/>
            <person name="Ferreira P."/>
            <person name="Findley K."/>
            <person name="Foster B."/>
            <person name="Gaskell J."/>
            <person name="Glotzer D."/>
            <person name="Gorecki P."/>
            <person name="Heitman J."/>
            <person name="Hesse C."/>
            <person name="Hori C."/>
            <person name="Igarashi K."/>
            <person name="Jurgens J.A."/>
            <person name="Kallen N."/>
            <person name="Kersten P."/>
            <person name="Kohler A."/>
            <person name="Kuees U."/>
            <person name="Kumar T.K.A."/>
            <person name="Kuo A."/>
            <person name="LaButti K."/>
            <person name="Larrondo L.F."/>
            <person name="Lindquist E."/>
            <person name="Ling A."/>
            <person name="Lombard V."/>
            <person name="Lucas S."/>
            <person name="Lundell T."/>
            <person name="Martin R."/>
            <person name="McLaughlin D.J."/>
            <person name="Morgenstern I."/>
            <person name="Morin E."/>
            <person name="Murat C."/>
            <person name="Nagy L.G."/>
            <person name="Nolan M."/>
            <person name="Ohm R.A."/>
            <person name="Patyshakuliyeva A."/>
            <person name="Rokas A."/>
            <person name="Ruiz-Duenas F.J."/>
            <person name="Sabat G."/>
            <person name="Salamov A."/>
            <person name="Samejima M."/>
            <person name="Schmutz J."/>
            <person name="Slot J.C."/>
            <person name="St John F."/>
            <person name="Stenlid J."/>
            <person name="Sun H."/>
            <person name="Sun S."/>
            <person name="Syed K."/>
            <person name="Tsang A."/>
            <person name="Wiebenga A."/>
            <person name="Young D."/>
            <person name="Pisabarro A."/>
            <person name="Eastwood D.C."/>
            <person name="Martin F."/>
            <person name="Cullen D."/>
            <person name="Grigoriev I.V."/>
            <person name="Hibbett D.S."/>
        </authorList>
    </citation>
    <scope>NUCLEOTIDE SEQUENCE</scope>
    <source>
        <strain evidence="3">FP-58527</strain>
    </source>
</reference>
<evidence type="ECO:0000313" key="3">
    <source>
        <dbReference type="Proteomes" id="UP000015241"/>
    </source>
</evidence>
<dbReference type="STRING" id="743788.S8F4I6"/>
<feature type="domain" description="BTB" evidence="1">
    <location>
        <begin position="44"/>
        <end position="109"/>
    </location>
</feature>
<dbReference type="InterPro" id="IPR011333">
    <property type="entry name" value="SKP1/BTB/POZ_sf"/>
</dbReference>
<name>S8F4I6_FOMSC</name>
<dbReference type="EMBL" id="KE504186">
    <property type="protein sequence ID" value="EPS96615.1"/>
    <property type="molecule type" value="Genomic_DNA"/>
</dbReference>
<dbReference type="Gene3D" id="3.30.710.10">
    <property type="entry name" value="Potassium Channel Kv1.1, Chain A"/>
    <property type="match status" value="1"/>
</dbReference>